<evidence type="ECO:0000256" key="1">
    <source>
        <dbReference type="SAM" id="MobiDB-lite"/>
    </source>
</evidence>
<accession>A0A139WPX2</accession>
<proteinExistence type="predicted"/>
<protein>
    <recommendedName>
        <fullName evidence="2">DNA-binding protein H-NS-like C-terminal domain-containing protein</fullName>
    </recommendedName>
</protein>
<comment type="caution">
    <text evidence="3">The sequence shown here is derived from an EMBL/GenBank/DDBJ whole genome shotgun (WGS) entry which is preliminary data.</text>
</comment>
<dbReference type="STRING" id="128403.WA1_51650"/>
<evidence type="ECO:0000313" key="3">
    <source>
        <dbReference type="EMBL" id="KYC34475.1"/>
    </source>
</evidence>
<evidence type="ECO:0000259" key="2">
    <source>
        <dbReference type="SMART" id="SM00528"/>
    </source>
</evidence>
<dbReference type="Proteomes" id="UP000076925">
    <property type="component" value="Unassembled WGS sequence"/>
</dbReference>
<dbReference type="SMART" id="SM00528">
    <property type="entry name" value="HNS"/>
    <property type="match status" value="1"/>
</dbReference>
<keyword evidence="4" id="KW-1185">Reference proteome</keyword>
<reference evidence="3 4" key="1">
    <citation type="journal article" date="2013" name="Genome Biol. Evol.">
        <title>Genomes of Stigonematalean cyanobacteria (subsection V) and the evolution of oxygenic photosynthesis from prokaryotes to plastids.</title>
        <authorList>
            <person name="Dagan T."/>
            <person name="Roettger M."/>
            <person name="Stucken K."/>
            <person name="Landan G."/>
            <person name="Koch R."/>
            <person name="Major P."/>
            <person name="Gould S.B."/>
            <person name="Goremykin V.V."/>
            <person name="Rippka R."/>
            <person name="Tandeau de Marsac N."/>
            <person name="Gugger M."/>
            <person name="Lockhart P.J."/>
            <person name="Allen J.F."/>
            <person name="Brune I."/>
            <person name="Maus I."/>
            <person name="Puhler A."/>
            <person name="Martin W.F."/>
        </authorList>
    </citation>
    <scope>NUCLEOTIDE SEQUENCE [LARGE SCALE GENOMIC DNA]</scope>
    <source>
        <strain evidence="3 4">PCC 7110</strain>
    </source>
</reference>
<gene>
    <name evidence="3" type="ORF">WA1_51650</name>
</gene>
<dbReference type="SUPFAM" id="SSF81273">
    <property type="entry name" value="H-NS histone-like proteins"/>
    <property type="match status" value="1"/>
</dbReference>
<dbReference type="OrthoDB" id="5297879at2"/>
<dbReference type="InterPro" id="IPR027444">
    <property type="entry name" value="H-NS_C_dom"/>
</dbReference>
<feature type="domain" description="DNA-binding protein H-NS-like C-terminal" evidence="2">
    <location>
        <begin position="59"/>
        <end position="104"/>
    </location>
</feature>
<organism evidence="3 4">
    <name type="scientific">Scytonema hofmannii PCC 7110</name>
    <dbReference type="NCBI Taxonomy" id="128403"/>
    <lineage>
        <taxon>Bacteria</taxon>
        <taxon>Bacillati</taxon>
        <taxon>Cyanobacteriota</taxon>
        <taxon>Cyanophyceae</taxon>
        <taxon>Nostocales</taxon>
        <taxon>Scytonemataceae</taxon>
        <taxon>Scytonema</taxon>
    </lineage>
</organism>
<dbReference type="AlphaFoldDB" id="A0A139WPX2"/>
<dbReference type="EMBL" id="ANNX02000081">
    <property type="protein sequence ID" value="KYC34475.1"/>
    <property type="molecule type" value="Genomic_DNA"/>
</dbReference>
<dbReference type="GO" id="GO:0003677">
    <property type="term" value="F:DNA binding"/>
    <property type="evidence" value="ECO:0007669"/>
    <property type="project" value="InterPro"/>
</dbReference>
<sequence>MSDLDFDTMSLDELKRLKKELDKAITHYDDRRKAEARRDLEEKAREYGFSLSELTDAKTTKRATPAPKYRNPGNPEQTWSGRGRQPVWFREAIVAGTEPDDLKI</sequence>
<name>A0A139WPX2_9CYAN</name>
<dbReference type="InterPro" id="IPR037150">
    <property type="entry name" value="H-NS_C_dom_sf"/>
</dbReference>
<dbReference type="Pfam" id="PF00816">
    <property type="entry name" value="Histone_HNS"/>
    <property type="match status" value="1"/>
</dbReference>
<dbReference type="Gene3D" id="4.10.430.10">
    <property type="entry name" value="Histone-like protein H-NS, C-terminal domain"/>
    <property type="match status" value="1"/>
</dbReference>
<feature type="region of interest" description="Disordered" evidence="1">
    <location>
        <begin position="54"/>
        <end position="83"/>
    </location>
</feature>
<evidence type="ECO:0000313" key="4">
    <source>
        <dbReference type="Proteomes" id="UP000076925"/>
    </source>
</evidence>